<evidence type="ECO:0000256" key="1">
    <source>
        <dbReference type="ARBA" id="ARBA00011073"/>
    </source>
</evidence>
<reference evidence="5" key="1">
    <citation type="journal article" date="2014" name="Genome Announc.">
        <title>Draft genome sequence of Colletotrichum sublineola, a destructive pathogen of cultivated sorghum.</title>
        <authorList>
            <person name="Baroncelli R."/>
            <person name="Sanz-Martin J.M."/>
            <person name="Rech G.E."/>
            <person name="Sukno S.A."/>
            <person name="Thon M.R."/>
        </authorList>
    </citation>
    <scope>NUCLEOTIDE SEQUENCE [LARGE SCALE GENOMIC DNA]</scope>
    <source>
        <strain evidence="5">TX430BB</strain>
    </source>
</reference>
<accession>A0A066XKV5</accession>
<dbReference type="OMA" id="IYTRELK"/>
<dbReference type="Gene3D" id="3.40.50.200">
    <property type="entry name" value="Peptidase S8/S53 domain"/>
    <property type="match status" value="1"/>
</dbReference>
<evidence type="ECO:0000256" key="2">
    <source>
        <dbReference type="PROSITE-ProRule" id="PRU01240"/>
    </source>
</evidence>
<evidence type="ECO:0000259" key="3">
    <source>
        <dbReference type="Pfam" id="PF00082"/>
    </source>
</evidence>
<feature type="domain" description="Peptidase S8/S53" evidence="3">
    <location>
        <begin position="26"/>
        <end position="208"/>
    </location>
</feature>
<dbReference type="InterPro" id="IPR036852">
    <property type="entry name" value="Peptidase_S8/S53_dom_sf"/>
</dbReference>
<dbReference type="HOGENOM" id="CLU_940123_0_0_1"/>
<sequence>MTEHLAGRILPGRTFGFEGDRNLPWYASESGHGTVLASMIARICPMAKIYPIRLNTGAKLKAGVGAMINVASAAHAIRAAVNRGAKIISMSWSINRPSDELGEIFEKALEYALKKNVLMFCSSRDSGHDGSITYYPAAYRRDSVIKMGAAQPTGLPYEWAGQLANLDFILPGVEVVPPSTFRNVEAMGPETGSSVATALGAGLAALIIYCAKMNKMFGSGGNRISDNDINRLQKAEFMIQTIQKFGMSTSEGTKNKFVEVWKKLDDKTKKLVGATRSEEREIVAQLARDLISPSAS</sequence>
<dbReference type="InterPro" id="IPR051048">
    <property type="entry name" value="Peptidase_S8/S53_subtilisin"/>
</dbReference>
<evidence type="ECO:0000313" key="4">
    <source>
        <dbReference type="EMBL" id="KDN69818.1"/>
    </source>
</evidence>
<dbReference type="OrthoDB" id="4847491at2759"/>
<dbReference type="SUPFAM" id="SSF52743">
    <property type="entry name" value="Subtilisin-like"/>
    <property type="match status" value="1"/>
</dbReference>
<evidence type="ECO:0000313" key="5">
    <source>
        <dbReference type="Proteomes" id="UP000027238"/>
    </source>
</evidence>
<dbReference type="InterPro" id="IPR000209">
    <property type="entry name" value="Peptidase_S8/S53_dom"/>
</dbReference>
<dbReference type="Pfam" id="PF00082">
    <property type="entry name" value="Peptidase_S8"/>
    <property type="match status" value="1"/>
</dbReference>
<dbReference type="EMBL" id="JMSE01000454">
    <property type="protein sequence ID" value="KDN69818.1"/>
    <property type="molecule type" value="Genomic_DNA"/>
</dbReference>
<comment type="similarity">
    <text evidence="1 2">Belongs to the peptidase S8 family.</text>
</comment>
<gene>
    <name evidence="4" type="ORF">CSUB01_12487</name>
</gene>
<keyword evidence="5" id="KW-1185">Reference proteome</keyword>
<dbReference type="AlphaFoldDB" id="A0A066XKV5"/>
<comment type="caution">
    <text evidence="4">The sequence shown here is derived from an EMBL/GenBank/DDBJ whole genome shotgun (WGS) entry which is preliminary data.</text>
</comment>
<organism evidence="4 5">
    <name type="scientific">Colletotrichum sublineola</name>
    <name type="common">Sorghum anthracnose fungus</name>
    <dbReference type="NCBI Taxonomy" id="1173701"/>
    <lineage>
        <taxon>Eukaryota</taxon>
        <taxon>Fungi</taxon>
        <taxon>Dikarya</taxon>
        <taxon>Ascomycota</taxon>
        <taxon>Pezizomycotina</taxon>
        <taxon>Sordariomycetes</taxon>
        <taxon>Hypocreomycetidae</taxon>
        <taxon>Glomerellales</taxon>
        <taxon>Glomerellaceae</taxon>
        <taxon>Colletotrichum</taxon>
        <taxon>Colletotrichum graminicola species complex</taxon>
    </lineage>
</organism>
<dbReference type="Proteomes" id="UP000027238">
    <property type="component" value="Unassembled WGS sequence"/>
</dbReference>
<protein>
    <recommendedName>
        <fullName evidence="3">Peptidase S8/S53 domain-containing protein</fullName>
    </recommendedName>
</protein>
<dbReference type="GO" id="GO:0006508">
    <property type="term" value="P:proteolysis"/>
    <property type="evidence" value="ECO:0007669"/>
    <property type="project" value="InterPro"/>
</dbReference>
<dbReference type="eggNOG" id="ENOG502S098">
    <property type="taxonomic scope" value="Eukaryota"/>
</dbReference>
<dbReference type="STRING" id="1173701.A0A066XKV5"/>
<dbReference type="PANTHER" id="PTHR43399:SF4">
    <property type="entry name" value="CELL WALL-ASSOCIATED PROTEASE"/>
    <property type="match status" value="1"/>
</dbReference>
<dbReference type="GO" id="GO:0004252">
    <property type="term" value="F:serine-type endopeptidase activity"/>
    <property type="evidence" value="ECO:0007669"/>
    <property type="project" value="InterPro"/>
</dbReference>
<dbReference type="PROSITE" id="PS51892">
    <property type="entry name" value="SUBTILASE"/>
    <property type="match status" value="1"/>
</dbReference>
<name>A0A066XKV5_COLSU</name>
<comment type="caution">
    <text evidence="2">Lacks conserved residue(s) required for the propagation of feature annotation.</text>
</comment>
<proteinExistence type="inferred from homology"/>
<dbReference type="PANTHER" id="PTHR43399">
    <property type="entry name" value="SUBTILISIN-RELATED"/>
    <property type="match status" value="1"/>
</dbReference>